<reference evidence="1" key="1">
    <citation type="submission" date="2013-12" db="EMBL/GenBank/DDBJ databases">
        <title>A Varibaculum cambriense genome reconstructed from a premature infant gut community with otherwise low bacterial novelty that shifts toward anaerobic metabolism during the third week of life.</title>
        <authorList>
            <person name="Brown C.T."/>
            <person name="Sharon I."/>
            <person name="Thomas B.C."/>
            <person name="Castelle C.J."/>
            <person name="Morowitz M.J."/>
            <person name="Banfield J.F."/>
        </authorList>
    </citation>
    <scope>NUCLEOTIDE SEQUENCE</scope>
</reference>
<name>W1YDP7_9ZZZZ</name>
<gene>
    <name evidence="1" type="ORF">Q604_UNBC05466G0001</name>
</gene>
<comment type="caution">
    <text evidence="1">The sequence shown here is derived from an EMBL/GenBank/DDBJ whole genome shotgun (WGS) entry which is preliminary data.</text>
</comment>
<feature type="non-terminal residue" evidence="1">
    <location>
        <position position="29"/>
    </location>
</feature>
<sequence length="29" mass="3203">MKIQEVMNKYPVTVGKDAPISDVADLLVK</sequence>
<dbReference type="AlphaFoldDB" id="W1YDP7"/>
<dbReference type="EMBL" id="AZMM01005466">
    <property type="protein sequence ID" value="ETJ40627.1"/>
    <property type="molecule type" value="Genomic_DNA"/>
</dbReference>
<evidence type="ECO:0000313" key="1">
    <source>
        <dbReference type="EMBL" id="ETJ40627.1"/>
    </source>
</evidence>
<organism evidence="1">
    <name type="scientific">human gut metagenome</name>
    <dbReference type="NCBI Taxonomy" id="408170"/>
    <lineage>
        <taxon>unclassified sequences</taxon>
        <taxon>metagenomes</taxon>
        <taxon>organismal metagenomes</taxon>
    </lineage>
</organism>
<accession>W1YDP7</accession>
<protein>
    <submittedName>
        <fullName evidence="1">Uncharacterized protein</fullName>
    </submittedName>
</protein>
<proteinExistence type="predicted"/>